<feature type="compositionally biased region" description="Basic and acidic residues" evidence="1">
    <location>
        <begin position="420"/>
        <end position="430"/>
    </location>
</feature>
<evidence type="ECO:0000313" key="3">
    <source>
        <dbReference type="EMBL" id="KAK7548730.1"/>
    </source>
</evidence>
<feature type="compositionally biased region" description="Basic and acidic residues" evidence="1">
    <location>
        <begin position="303"/>
        <end position="316"/>
    </location>
</feature>
<evidence type="ECO:0000259" key="2">
    <source>
        <dbReference type="PROSITE" id="PS50097"/>
    </source>
</evidence>
<protein>
    <recommendedName>
        <fullName evidence="2">BTB domain-containing protein</fullName>
    </recommendedName>
</protein>
<gene>
    <name evidence="3" type="ORF">IWX46DRAFT_596757</name>
</gene>
<dbReference type="SUPFAM" id="SSF54695">
    <property type="entry name" value="POZ domain"/>
    <property type="match status" value="1"/>
</dbReference>
<dbReference type="Gene3D" id="3.30.710.10">
    <property type="entry name" value="Potassium Channel Kv1.1, Chain A"/>
    <property type="match status" value="1"/>
</dbReference>
<name>A0ABR1MHN3_9PEZI</name>
<evidence type="ECO:0000256" key="1">
    <source>
        <dbReference type="SAM" id="MobiDB-lite"/>
    </source>
</evidence>
<dbReference type="PANTHER" id="PTHR47843">
    <property type="entry name" value="BTB DOMAIN-CONTAINING PROTEIN-RELATED"/>
    <property type="match status" value="1"/>
</dbReference>
<dbReference type="InterPro" id="IPR011333">
    <property type="entry name" value="SKP1/BTB/POZ_sf"/>
</dbReference>
<feature type="compositionally biased region" description="Pro residues" evidence="1">
    <location>
        <begin position="333"/>
        <end position="345"/>
    </location>
</feature>
<dbReference type="InterPro" id="IPR000210">
    <property type="entry name" value="BTB/POZ_dom"/>
</dbReference>
<dbReference type="Pfam" id="PF00651">
    <property type="entry name" value="BTB"/>
    <property type="match status" value="1"/>
</dbReference>
<feature type="region of interest" description="Disordered" evidence="1">
    <location>
        <begin position="302"/>
        <end position="462"/>
    </location>
</feature>
<dbReference type="Proteomes" id="UP001365128">
    <property type="component" value="Unassembled WGS sequence"/>
</dbReference>
<dbReference type="PANTHER" id="PTHR47843:SF2">
    <property type="entry name" value="BTB DOMAIN-CONTAINING PROTEIN"/>
    <property type="match status" value="1"/>
</dbReference>
<feature type="domain" description="BTB" evidence="2">
    <location>
        <begin position="105"/>
        <end position="176"/>
    </location>
</feature>
<evidence type="ECO:0000313" key="4">
    <source>
        <dbReference type="Proteomes" id="UP001365128"/>
    </source>
</evidence>
<sequence>MHWRDSSHVTFVRDFAYPHLRRQRRRLRIMASTAANVGDTSAKSFAEYVQPEPLPYPIFPSDSINLGTPDAQARRPLPYRIHSHRLRVQAHAKNVRARLLSGPLIDVYVGTGEAKRHWALHRNVLCYHSEYLASELQTNESTKNKASNKLELVEDDPKGFELLVKWLYQGKLEDVSSIADAGKKFEYAVACHKLYLLCERFDMPELKNMAIDQYRKGLNQARLVPDADEINEIYRESPEGSPFRTLVTRIAARQLMDPDSDKDAEDYRACFDSNPDFAVDLVNAIKTGTGGQLFTDPTSGDECEYHDHEGGTDCHNRTKGKGTGLKKPRFRPLSPPSPPSTPPETPFETPLPRSASASAHFGASQPSKSSQKVDGDDSFEGLNGDQDDGDGNEHHDDVPGSSRRGPGAYPATPPTAKPGSGERGEHHVGRESPGGGSPKRHPPKLRRRSDAIPRHALSQRDF</sequence>
<reference evidence="3 4" key="1">
    <citation type="submission" date="2024-04" db="EMBL/GenBank/DDBJ databases">
        <title>Phyllosticta paracitricarpa is synonymous to the EU quarantine fungus P. citricarpa based on phylogenomic analyses.</title>
        <authorList>
            <consortium name="Lawrence Berkeley National Laboratory"/>
            <person name="Van Ingen-Buijs V.A."/>
            <person name="Van Westerhoven A.C."/>
            <person name="Haridas S."/>
            <person name="Skiadas P."/>
            <person name="Martin F."/>
            <person name="Groenewald J.Z."/>
            <person name="Crous P.W."/>
            <person name="Seidl M.F."/>
        </authorList>
    </citation>
    <scope>NUCLEOTIDE SEQUENCE [LARGE SCALE GENOMIC DNA]</scope>
    <source>
        <strain evidence="3 4">CBS 122670</strain>
    </source>
</reference>
<dbReference type="EMBL" id="JBBPDW010000010">
    <property type="protein sequence ID" value="KAK7548730.1"/>
    <property type="molecule type" value="Genomic_DNA"/>
</dbReference>
<accession>A0ABR1MHN3</accession>
<keyword evidence="4" id="KW-1185">Reference proteome</keyword>
<proteinExistence type="predicted"/>
<dbReference type="PROSITE" id="PS50097">
    <property type="entry name" value="BTB"/>
    <property type="match status" value="1"/>
</dbReference>
<organism evidence="3 4">
    <name type="scientific">Phyllosticta citricarpa</name>
    <dbReference type="NCBI Taxonomy" id="55181"/>
    <lineage>
        <taxon>Eukaryota</taxon>
        <taxon>Fungi</taxon>
        <taxon>Dikarya</taxon>
        <taxon>Ascomycota</taxon>
        <taxon>Pezizomycotina</taxon>
        <taxon>Dothideomycetes</taxon>
        <taxon>Dothideomycetes incertae sedis</taxon>
        <taxon>Botryosphaeriales</taxon>
        <taxon>Phyllostictaceae</taxon>
        <taxon>Phyllosticta</taxon>
    </lineage>
</organism>
<feature type="compositionally biased region" description="Basic and acidic residues" evidence="1">
    <location>
        <begin position="448"/>
        <end position="462"/>
    </location>
</feature>
<dbReference type="CDD" id="cd18186">
    <property type="entry name" value="BTB_POZ_ZBTB_KLHL-like"/>
    <property type="match status" value="1"/>
</dbReference>
<feature type="compositionally biased region" description="Basic residues" evidence="1">
    <location>
        <begin position="438"/>
        <end position="447"/>
    </location>
</feature>
<feature type="compositionally biased region" description="Basic residues" evidence="1">
    <location>
        <begin position="317"/>
        <end position="330"/>
    </location>
</feature>
<comment type="caution">
    <text evidence="3">The sequence shown here is derived from an EMBL/GenBank/DDBJ whole genome shotgun (WGS) entry which is preliminary data.</text>
</comment>